<dbReference type="Proteomes" id="UP000572984">
    <property type="component" value="Unassembled WGS sequence"/>
</dbReference>
<organism evidence="1 2">
    <name type="scientific">Microvirga mediterraneensis</name>
    <dbReference type="NCBI Taxonomy" id="2754695"/>
    <lineage>
        <taxon>Bacteria</taxon>
        <taxon>Pseudomonadati</taxon>
        <taxon>Pseudomonadota</taxon>
        <taxon>Alphaproteobacteria</taxon>
        <taxon>Hyphomicrobiales</taxon>
        <taxon>Methylobacteriaceae</taxon>
        <taxon>Microvirga</taxon>
    </lineage>
</organism>
<reference evidence="1 2" key="1">
    <citation type="submission" date="2020-07" db="EMBL/GenBank/DDBJ databases">
        <title>Draft genome and description of Microvirga mediterraneensis Marseille-Q2068 sp. nov.</title>
        <authorList>
            <person name="Boxberger M."/>
        </authorList>
    </citation>
    <scope>NUCLEOTIDE SEQUENCE [LARGE SCALE GENOMIC DNA]</scope>
    <source>
        <strain evidence="1 2">Marseille-Q2068</strain>
    </source>
</reference>
<protein>
    <recommendedName>
        <fullName evidence="3">HNH endonuclease</fullName>
    </recommendedName>
</protein>
<accession>A0A838BTM5</accession>
<evidence type="ECO:0000313" key="1">
    <source>
        <dbReference type="EMBL" id="MBA1157786.1"/>
    </source>
</evidence>
<sequence>MKRYPGGSIRSPEWLAIRKAILDRAGNRCEGTPNRPECRAVNGEAHPETGSKVVLTIAHMDQDETHNDPANLRALCQRCHNAWDRPHRAINASITRHRKQGQNDLFATGGAA</sequence>
<evidence type="ECO:0008006" key="3">
    <source>
        <dbReference type="Google" id="ProtNLM"/>
    </source>
</evidence>
<keyword evidence="2" id="KW-1185">Reference proteome</keyword>
<name>A0A838BTM5_9HYPH</name>
<gene>
    <name evidence="1" type="ORF">H0S73_16870</name>
</gene>
<dbReference type="EMBL" id="JACDXJ010000001">
    <property type="protein sequence ID" value="MBA1157786.1"/>
    <property type="molecule type" value="Genomic_DNA"/>
</dbReference>
<comment type="caution">
    <text evidence="1">The sequence shown here is derived from an EMBL/GenBank/DDBJ whole genome shotgun (WGS) entry which is preliminary data.</text>
</comment>
<evidence type="ECO:0000313" key="2">
    <source>
        <dbReference type="Proteomes" id="UP000572984"/>
    </source>
</evidence>
<proteinExistence type="predicted"/>
<dbReference type="AlphaFoldDB" id="A0A838BTM5"/>